<feature type="transmembrane region" description="Helical" evidence="6">
    <location>
        <begin position="107"/>
        <end position="129"/>
    </location>
</feature>
<gene>
    <name evidence="6" type="primary">mntH</name>
    <name evidence="7" type="ORF">ATW55_04250</name>
</gene>
<dbReference type="GO" id="GO:0015293">
    <property type="term" value="F:symporter activity"/>
    <property type="evidence" value="ECO:0007669"/>
    <property type="project" value="UniProtKB-UniRule"/>
</dbReference>
<comment type="similarity">
    <text evidence="6">Belongs to the NRAMP family.</text>
</comment>
<dbReference type="InterPro" id="IPR001046">
    <property type="entry name" value="NRAMP_fam"/>
</dbReference>
<feature type="transmembrane region" description="Helical" evidence="6">
    <location>
        <begin position="368"/>
        <end position="389"/>
    </location>
</feature>
<dbReference type="GO" id="GO:0005886">
    <property type="term" value="C:plasma membrane"/>
    <property type="evidence" value="ECO:0007669"/>
    <property type="project" value="UniProtKB-SubCell"/>
</dbReference>
<evidence type="ECO:0000256" key="4">
    <source>
        <dbReference type="ARBA" id="ARBA00022989"/>
    </source>
</evidence>
<evidence type="ECO:0000256" key="3">
    <source>
        <dbReference type="ARBA" id="ARBA00022692"/>
    </source>
</evidence>
<keyword evidence="3 6" id="KW-0812">Transmembrane</keyword>
<keyword evidence="6" id="KW-1003">Cell membrane</keyword>
<feature type="transmembrane region" description="Helical" evidence="6">
    <location>
        <begin position="258"/>
        <end position="281"/>
    </location>
</feature>
<feature type="transmembrane region" description="Helical" evidence="6">
    <location>
        <begin position="410"/>
        <end position="428"/>
    </location>
</feature>
<sequence length="432" mass="46630">MGLPSVSVPVKEDRATLACRSSLTGKRKGIRALLPFIGPAFIASIAYMDPGNFATNIQGGAEFGYKLLWVVVMASAMATLIQYMSAKLGIATGRNLPELCRQYFPKWLSIGLWIISEFAAMATDLAEFLGATLGLYLLFHIPLIIGTFLTGITTYLILMLERFGFRPLERFITALVLVIGAAYLVETILSRPSASQILFHSIVPWMGNSNALLLAVGVIGATVMPHVVYLHSGLTQNRVTPNDDLEKHLINRFSRIEVLMALSLAGIINMAMMYMAASVFFNTGHTTIASIPTAYETLRPLLGSAAAGVFLVSLLASGFSSSAVGTMAGQVIMQGFVGFKIPLWVRRVVTMLPTFIIVLLGVNPTETLVISQVLLSIALPAPILTLIYFTRKKDIMGSLVNKPATTFFSSAIAIMILLLNIALIYSSLGGSI</sequence>
<dbReference type="GO" id="GO:0046872">
    <property type="term" value="F:metal ion binding"/>
    <property type="evidence" value="ECO:0007669"/>
    <property type="project" value="UniProtKB-UniRule"/>
</dbReference>
<dbReference type="RefSeq" id="WP_067716539.1">
    <property type="nucleotide sequence ID" value="NZ_LPVJ01000042.1"/>
</dbReference>
<reference evidence="7 8" key="1">
    <citation type="submission" date="2015-12" db="EMBL/GenBank/DDBJ databases">
        <title>Draft genome sequence of Acidibacillus ferrooxidans ITV001, isolated from a chalcopyrite acid mine drainage site in Brazil.</title>
        <authorList>
            <person name="Dall'Agnol H."/>
            <person name="Nancucheo I."/>
            <person name="Johnson B."/>
            <person name="Oliveira R."/>
            <person name="Leite L."/>
            <person name="Pylro V."/>
            <person name="Nunes G.L."/>
            <person name="Tzotzos G."/>
            <person name="Fernandes G.R."/>
            <person name="Dutra J."/>
            <person name="Orellana S.C."/>
            <person name="Oliveira G."/>
        </authorList>
    </citation>
    <scope>NUCLEOTIDE SEQUENCE [LARGE SCALE GENOMIC DNA]</scope>
    <source>
        <strain evidence="8">ITV01</strain>
    </source>
</reference>
<evidence type="ECO:0000256" key="6">
    <source>
        <dbReference type="HAMAP-Rule" id="MF_00221"/>
    </source>
</evidence>
<comment type="function">
    <text evidence="6">H(+)-stimulated, divalent metal cation uptake system.</text>
</comment>
<dbReference type="AlphaFoldDB" id="A0A101XQG2"/>
<feature type="transmembrane region" description="Helical" evidence="6">
    <location>
        <begin position="209"/>
        <end position="230"/>
    </location>
</feature>
<dbReference type="Pfam" id="PF01566">
    <property type="entry name" value="Nramp"/>
    <property type="match status" value="1"/>
</dbReference>
<evidence type="ECO:0000313" key="7">
    <source>
        <dbReference type="EMBL" id="KUO95665.1"/>
    </source>
</evidence>
<keyword evidence="6" id="KW-0406">Ion transport</keyword>
<organism evidence="7 8">
    <name type="scientific">Ferroacidibacillus organovorans</name>
    <dbReference type="NCBI Taxonomy" id="1765683"/>
    <lineage>
        <taxon>Bacteria</taxon>
        <taxon>Bacillati</taxon>
        <taxon>Bacillota</taxon>
        <taxon>Bacilli</taxon>
        <taxon>Bacillales</taxon>
        <taxon>Alicyclobacillaceae</taxon>
        <taxon>Ferroacidibacillus</taxon>
    </lineage>
</organism>
<keyword evidence="4 6" id="KW-1133">Transmembrane helix</keyword>
<dbReference type="OrthoDB" id="9787548at2"/>
<dbReference type="HAMAP" id="MF_00221">
    <property type="entry name" value="NRAMP"/>
    <property type="match status" value="1"/>
</dbReference>
<dbReference type="Proteomes" id="UP000053557">
    <property type="component" value="Unassembled WGS sequence"/>
</dbReference>
<protein>
    <recommendedName>
        <fullName evidence="6">Divalent metal cation transporter MntH</fullName>
    </recommendedName>
</protein>
<evidence type="ECO:0000313" key="8">
    <source>
        <dbReference type="Proteomes" id="UP000053557"/>
    </source>
</evidence>
<dbReference type="GO" id="GO:0034755">
    <property type="term" value="P:iron ion transmembrane transport"/>
    <property type="evidence" value="ECO:0007669"/>
    <property type="project" value="TreeGrafter"/>
</dbReference>
<dbReference type="PANTHER" id="PTHR11706:SF33">
    <property type="entry name" value="NATURAL RESISTANCE-ASSOCIATED MACROPHAGE PROTEIN 2"/>
    <property type="match status" value="1"/>
</dbReference>
<keyword evidence="8" id="KW-1185">Reference proteome</keyword>
<dbReference type="PRINTS" id="PR00447">
    <property type="entry name" value="NATRESASSCMP"/>
</dbReference>
<comment type="caution">
    <text evidence="7">The sequence shown here is derived from an EMBL/GenBank/DDBJ whole genome shotgun (WGS) entry which is preliminary data.</text>
</comment>
<feature type="transmembrane region" description="Helical" evidence="6">
    <location>
        <begin position="170"/>
        <end position="189"/>
    </location>
</feature>
<evidence type="ECO:0000256" key="2">
    <source>
        <dbReference type="ARBA" id="ARBA00022448"/>
    </source>
</evidence>
<keyword evidence="6" id="KW-0769">Symport</keyword>
<feature type="transmembrane region" description="Helical" evidence="6">
    <location>
        <begin position="344"/>
        <end position="362"/>
    </location>
</feature>
<evidence type="ECO:0000256" key="1">
    <source>
        <dbReference type="ARBA" id="ARBA00004141"/>
    </source>
</evidence>
<keyword evidence="2 6" id="KW-0813">Transport</keyword>
<dbReference type="EMBL" id="LPVJ01000042">
    <property type="protein sequence ID" value="KUO95665.1"/>
    <property type="molecule type" value="Genomic_DNA"/>
</dbReference>
<dbReference type="GO" id="GO:0005384">
    <property type="term" value="F:manganese ion transmembrane transporter activity"/>
    <property type="evidence" value="ECO:0007669"/>
    <property type="project" value="TreeGrafter"/>
</dbReference>
<feature type="transmembrane region" description="Helical" evidence="6">
    <location>
        <begin position="30"/>
        <end position="47"/>
    </location>
</feature>
<accession>A0A101XQG2</accession>
<dbReference type="NCBIfam" id="TIGR01197">
    <property type="entry name" value="nramp"/>
    <property type="match status" value="1"/>
</dbReference>
<dbReference type="GO" id="GO:0015086">
    <property type="term" value="F:cadmium ion transmembrane transporter activity"/>
    <property type="evidence" value="ECO:0007669"/>
    <property type="project" value="TreeGrafter"/>
</dbReference>
<feature type="transmembrane region" description="Helical" evidence="6">
    <location>
        <begin position="301"/>
        <end position="324"/>
    </location>
</feature>
<comment type="subcellular location">
    <subcellularLocation>
        <location evidence="6">Cell membrane</location>
        <topology evidence="6">Multi-pass membrane protein</topology>
    </subcellularLocation>
    <subcellularLocation>
        <location evidence="1">Membrane</location>
        <topology evidence="1">Multi-pass membrane protein</topology>
    </subcellularLocation>
</comment>
<dbReference type="NCBIfam" id="NF037982">
    <property type="entry name" value="Nramp_1"/>
    <property type="match status" value="1"/>
</dbReference>
<feature type="transmembrane region" description="Helical" evidence="6">
    <location>
        <begin position="67"/>
        <end position="86"/>
    </location>
</feature>
<evidence type="ECO:0000256" key="5">
    <source>
        <dbReference type="ARBA" id="ARBA00023136"/>
    </source>
</evidence>
<dbReference type="NCBIfam" id="NF001923">
    <property type="entry name" value="PRK00701.1"/>
    <property type="match status" value="1"/>
</dbReference>
<name>A0A101XQG2_9BACL</name>
<proteinExistence type="inferred from homology"/>
<dbReference type="PANTHER" id="PTHR11706">
    <property type="entry name" value="SOLUTE CARRIER PROTEIN FAMILY 11 MEMBER"/>
    <property type="match status" value="1"/>
</dbReference>
<keyword evidence="5 6" id="KW-0472">Membrane</keyword>
<feature type="transmembrane region" description="Helical" evidence="6">
    <location>
        <begin position="135"/>
        <end position="158"/>
    </location>
</feature>